<feature type="region of interest" description="Disordered" evidence="1">
    <location>
        <begin position="164"/>
        <end position="210"/>
    </location>
</feature>
<evidence type="ECO:0000259" key="2">
    <source>
        <dbReference type="Pfam" id="PF21821"/>
    </source>
</evidence>
<gene>
    <name evidence="3" type="ORF">AT03_13225</name>
</gene>
<organism evidence="3 4">
    <name type="scientific">Hafnia alvei FB1</name>
    <dbReference type="NCBI Taxonomy" id="1453496"/>
    <lineage>
        <taxon>Bacteria</taxon>
        <taxon>Pseudomonadati</taxon>
        <taxon>Pseudomonadota</taxon>
        <taxon>Gammaproteobacteria</taxon>
        <taxon>Enterobacterales</taxon>
        <taxon>Hafniaceae</taxon>
        <taxon>Hafnia</taxon>
    </lineage>
</organism>
<dbReference type="Pfam" id="PF21821">
    <property type="entry name" value="Dit_like"/>
    <property type="match status" value="1"/>
</dbReference>
<evidence type="ECO:0000313" key="3">
    <source>
        <dbReference type="EMBL" id="AIU73261.1"/>
    </source>
</evidence>
<feature type="domain" description="Dit-like phage tail protein N-terminal" evidence="2">
    <location>
        <begin position="30"/>
        <end position="164"/>
    </location>
</feature>
<dbReference type="EMBL" id="CP009706">
    <property type="protein sequence ID" value="AIU73261.1"/>
    <property type="molecule type" value="Genomic_DNA"/>
</dbReference>
<dbReference type="eggNOG" id="ENOG5032F2B">
    <property type="taxonomic scope" value="Bacteria"/>
</dbReference>
<dbReference type="KEGG" id="hav:AT03_13225"/>
<keyword evidence="4" id="KW-1185">Reference proteome</keyword>
<protein>
    <recommendedName>
        <fullName evidence="2">Dit-like phage tail protein N-terminal domain-containing protein</fullName>
    </recommendedName>
</protein>
<dbReference type="AlphaFoldDB" id="A0A097R3F3"/>
<sequence length="236" mass="25007">MATDVLGFLWNTSGDSTFRLNDPSIGNLEFDTLDQETHEWNRDVTMNPVENGSPISDHIIRQPRKLTVAGMISNAPVTGVLTQLSNAIANGFDGEDRVNTAIKLLDSLYVSNELVTIYTKSYTYENMLIQHINLPRRVEDGDAVNFTIDAVQCNIVSTATTELPPGVGVKKSGNGTSGTSKAGTSNSSDPATANRATPTKDNGKNTGSILKQASDGLSGASGKLGDYLGKIIGGVT</sequence>
<evidence type="ECO:0000313" key="4">
    <source>
        <dbReference type="Proteomes" id="UP000029986"/>
    </source>
</evidence>
<feature type="compositionally biased region" description="Polar residues" evidence="1">
    <location>
        <begin position="173"/>
        <end position="210"/>
    </location>
</feature>
<accession>A0A097R3F3</accession>
<name>A0A097R3F3_HAFAL</name>
<dbReference type="InterPro" id="IPR048494">
    <property type="entry name" value="Dit-like_N"/>
</dbReference>
<dbReference type="OrthoDB" id="2969869at2"/>
<evidence type="ECO:0000256" key="1">
    <source>
        <dbReference type="SAM" id="MobiDB-lite"/>
    </source>
</evidence>
<dbReference type="PATRIC" id="fig|1453496.5.peg.2693"/>
<reference evidence="3 4" key="1">
    <citation type="journal article" date="2014" name="Gut Pathog.">
        <title>Gene clusters of Hafnia alvei strain FB1 important in survival and pathogenesis: a draft genome perspective.</title>
        <authorList>
            <person name="Tan J.Y."/>
            <person name="Yin W.F."/>
            <person name="Chan K.G."/>
        </authorList>
    </citation>
    <scope>NUCLEOTIDE SEQUENCE [LARGE SCALE GENOMIC DNA]</scope>
    <source>
        <strain evidence="3 4">FB1</strain>
    </source>
</reference>
<dbReference type="RefSeq" id="WP_025796631.1">
    <property type="nucleotide sequence ID" value="NZ_CP009706.1"/>
</dbReference>
<proteinExistence type="predicted"/>
<dbReference type="HOGENOM" id="CLU_094162_0_0_6"/>
<dbReference type="Proteomes" id="UP000029986">
    <property type="component" value="Chromosome"/>
</dbReference>